<evidence type="ECO:0000256" key="1">
    <source>
        <dbReference type="SAM" id="MobiDB-lite"/>
    </source>
</evidence>
<proteinExistence type="predicted"/>
<feature type="compositionally biased region" description="Low complexity" evidence="1">
    <location>
        <begin position="121"/>
        <end position="132"/>
    </location>
</feature>
<protein>
    <submittedName>
        <fullName evidence="2">Uncharacterized protein</fullName>
    </submittedName>
</protein>
<evidence type="ECO:0000313" key="3">
    <source>
        <dbReference type="Proteomes" id="UP001151760"/>
    </source>
</evidence>
<reference evidence="2" key="1">
    <citation type="journal article" date="2022" name="Int. J. Mol. Sci.">
        <title>Draft Genome of Tanacetum Coccineum: Genomic Comparison of Closely Related Tanacetum-Family Plants.</title>
        <authorList>
            <person name="Yamashiro T."/>
            <person name="Shiraishi A."/>
            <person name="Nakayama K."/>
            <person name="Satake H."/>
        </authorList>
    </citation>
    <scope>NUCLEOTIDE SEQUENCE</scope>
</reference>
<feature type="compositionally biased region" description="Basic and acidic residues" evidence="1">
    <location>
        <begin position="32"/>
        <end position="43"/>
    </location>
</feature>
<accession>A0ABQ5BRJ2</accession>
<dbReference type="EMBL" id="BQNB010013454">
    <property type="protein sequence ID" value="GJT16173.1"/>
    <property type="molecule type" value="Genomic_DNA"/>
</dbReference>
<feature type="compositionally biased region" description="Basic and acidic residues" evidence="1">
    <location>
        <begin position="1"/>
        <end position="12"/>
    </location>
</feature>
<sequence length="271" mass="30566">MNSSKAKEDQKVYDPGLSVPNDSIPPQQGMDEGTKNTSFDHRSAGKWASSIARQVKEEEVSRTIKLEDLAKLVSHVQPSFKNLDSPKDDPIIVVDDGDEDEEADKDEVHPTTNTETKDASVPKSSSPSNSLPTELKDLSSKFNELTKEVKGLKKQVHELEIKLPRYLKEIPTKLEDFTKTVTIYQKSPLNLRGEHIKKDKGKKALSSEEAKKESTDIDFDDDETHVTESIVESSRIKKVKKFDFVTKDGKHIHLTEEQINQQKKIEEKAKA</sequence>
<dbReference type="Proteomes" id="UP001151760">
    <property type="component" value="Unassembled WGS sequence"/>
</dbReference>
<organism evidence="2 3">
    <name type="scientific">Tanacetum coccineum</name>
    <dbReference type="NCBI Taxonomy" id="301880"/>
    <lineage>
        <taxon>Eukaryota</taxon>
        <taxon>Viridiplantae</taxon>
        <taxon>Streptophyta</taxon>
        <taxon>Embryophyta</taxon>
        <taxon>Tracheophyta</taxon>
        <taxon>Spermatophyta</taxon>
        <taxon>Magnoliopsida</taxon>
        <taxon>eudicotyledons</taxon>
        <taxon>Gunneridae</taxon>
        <taxon>Pentapetalae</taxon>
        <taxon>asterids</taxon>
        <taxon>campanulids</taxon>
        <taxon>Asterales</taxon>
        <taxon>Asteraceae</taxon>
        <taxon>Asteroideae</taxon>
        <taxon>Anthemideae</taxon>
        <taxon>Anthemidinae</taxon>
        <taxon>Tanacetum</taxon>
    </lineage>
</organism>
<feature type="compositionally biased region" description="Basic and acidic residues" evidence="1">
    <location>
        <begin position="205"/>
        <end position="215"/>
    </location>
</feature>
<gene>
    <name evidence="2" type="ORF">Tco_0874879</name>
</gene>
<keyword evidence="3" id="KW-1185">Reference proteome</keyword>
<evidence type="ECO:0000313" key="2">
    <source>
        <dbReference type="EMBL" id="GJT16173.1"/>
    </source>
</evidence>
<feature type="region of interest" description="Disordered" evidence="1">
    <location>
        <begin position="1"/>
        <end position="60"/>
    </location>
</feature>
<feature type="compositionally biased region" description="Acidic residues" evidence="1">
    <location>
        <begin position="95"/>
        <end position="105"/>
    </location>
</feature>
<feature type="region of interest" description="Disordered" evidence="1">
    <location>
        <begin position="195"/>
        <end position="223"/>
    </location>
</feature>
<feature type="region of interest" description="Disordered" evidence="1">
    <location>
        <begin position="77"/>
        <end position="137"/>
    </location>
</feature>
<comment type="caution">
    <text evidence="2">The sequence shown here is derived from an EMBL/GenBank/DDBJ whole genome shotgun (WGS) entry which is preliminary data.</text>
</comment>
<reference evidence="2" key="2">
    <citation type="submission" date="2022-01" db="EMBL/GenBank/DDBJ databases">
        <authorList>
            <person name="Yamashiro T."/>
            <person name="Shiraishi A."/>
            <person name="Satake H."/>
            <person name="Nakayama K."/>
        </authorList>
    </citation>
    <scope>NUCLEOTIDE SEQUENCE</scope>
</reference>
<name>A0ABQ5BRJ2_9ASTR</name>